<evidence type="ECO:0000313" key="3">
    <source>
        <dbReference type="Proteomes" id="UP000801428"/>
    </source>
</evidence>
<name>A0A9P4TNZ1_CURKU</name>
<sequence length="533" mass="59344">MTPPAYGGAKALGFSKYAPQLAAKPSVAESTIATKEQIAALNAPHEAKPPAAALAIEQGVTLKQEVDDHTASFSRAVSNAVLNTRELLCLLRESTPGSENADKLWQELEQLFKAANDANDALPRFLEKQRDSMSLYHSSMLNETRRETQEELNLQHKKVNTQHNLILEQQEAFQDHKMQTASKLEELAQLQERVSRLTLEKGNFRTEVDKYKALLENETASKAEDVKTADALHKELETLISSKKQLEAENDMLRKTTADMLEQIKNAEQKVTDRFSKELAAKSEELQKLSVKAASLNSLMNTLKSDETTAKKELEKLKNENRLISVKYTNQAAEQASAQAKLVDQGKKIESLTADINKLQKSNADLQRNVEKASELTQTNNDLSKAKDDLQKRLASLDTELRVAKDNAMTAQNEVQTLKIEAAKATATGSNNDKALMERIHDLEEKKGDLESALAEWTQLANRSYAEYQKLLPLYKDTEKYRNDASDKEVQIKELKRLLAAKDAQSNGAGAGASAGDDAVYWKNKYNVLLSSI</sequence>
<organism evidence="2 3">
    <name type="scientific">Curvularia kusanoi</name>
    <name type="common">Cochliobolus kusanoi</name>
    <dbReference type="NCBI Taxonomy" id="90978"/>
    <lineage>
        <taxon>Eukaryota</taxon>
        <taxon>Fungi</taxon>
        <taxon>Dikarya</taxon>
        <taxon>Ascomycota</taxon>
        <taxon>Pezizomycotina</taxon>
        <taxon>Dothideomycetes</taxon>
        <taxon>Pleosporomycetidae</taxon>
        <taxon>Pleosporales</taxon>
        <taxon>Pleosporineae</taxon>
        <taxon>Pleosporaceae</taxon>
        <taxon>Curvularia</taxon>
    </lineage>
</organism>
<feature type="coiled-coil region" evidence="1">
    <location>
        <begin position="180"/>
        <end position="270"/>
    </location>
</feature>
<dbReference type="OrthoDB" id="3945906at2759"/>
<dbReference type="AlphaFoldDB" id="A0A9P4TNZ1"/>
<accession>A0A9P4TNZ1</accession>
<dbReference type="Proteomes" id="UP000801428">
    <property type="component" value="Unassembled WGS sequence"/>
</dbReference>
<proteinExistence type="predicted"/>
<keyword evidence="3" id="KW-1185">Reference proteome</keyword>
<feature type="coiled-coil region" evidence="1">
    <location>
        <begin position="300"/>
        <end position="505"/>
    </location>
</feature>
<comment type="caution">
    <text evidence="2">The sequence shown here is derived from an EMBL/GenBank/DDBJ whole genome shotgun (WGS) entry which is preliminary data.</text>
</comment>
<keyword evidence="1" id="KW-0175">Coiled coil</keyword>
<evidence type="ECO:0000313" key="2">
    <source>
        <dbReference type="EMBL" id="KAF3009896.1"/>
    </source>
</evidence>
<protein>
    <submittedName>
        <fullName evidence="2">Uncharacterized protein</fullName>
    </submittedName>
</protein>
<reference evidence="2" key="1">
    <citation type="submission" date="2019-04" db="EMBL/GenBank/DDBJ databases">
        <title>Sequencing of skin fungus with MAO and IRED activity.</title>
        <authorList>
            <person name="Marsaioli A.J."/>
            <person name="Bonatto J.M.C."/>
            <person name="Reis Junior O."/>
        </authorList>
    </citation>
    <scope>NUCLEOTIDE SEQUENCE</scope>
    <source>
        <strain evidence="2">30M1</strain>
    </source>
</reference>
<gene>
    <name evidence="2" type="ORF">E8E13_010852</name>
</gene>
<evidence type="ECO:0000256" key="1">
    <source>
        <dbReference type="SAM" id="Coils"/>
    </source>
</evidence>
<dbReference type="EMBL" id="SWKU01000002">
    <property type="protein sequence ID" value="KAF3009896.1"/>
    <property type="molecule type" value="Genomic_DNA"/>
</dbReference>